<keyword evidence="1" id="KW-0732">Signal</keyword>
<dbReference type="EMBL" id="KZ857388">
    <property type="protein sequence ID" value="RDX53034.1"/>
    <property type="molecule type" value="Genomic_DNA"/>
</dbReference>
<feature type="signal peptide" evidence="1">
    <location>
        <begin position="1"/>
        <end position="37"/>
    </location>
</feature>
<protein>
    <recommendedName>
        <fullName evidence="4">Secreted protein</fullName>
    </recommendedName>
</protein>
<gene>
    <name evidence="2" type="ORF">OH76DRAFT_64000</name>
</gene>
<keyword evidence="3" id="KW-1185">Reference proteome</keyword>
<reference evidence="2 3" key="1">
    <citation type="journal article" date="2018" name="Biotechnol. Biofuels">
        <title>Integrative visual omics of the white-rot fungus Polyporus brumalis exposes the biotechnological potential of its oxidative enzymes for delignifying raw plant biomass.</title>
        <authorList>
            <person name="Miyauchi S."/>
            <person name="Rancon A."/>
            <person name="Drula E."/>
            <person name="Hage H."/>
            <person name="Chaduli D."/>
            <person name="Favel A."/>
            <person name="Grisel S."/>
            <person name="Henrissat B."/>
            <person name="Herpoel-Gimbert I."/>
            <person name="Ruiz-Duenas F.J."/>
            <person name="Chevret D."/>
            <person name="Hainaut M."/>
            <person name="Lin J."/>
            <person name="Wang M."/>
            <person name="Pangilinan J."/>
            <person name="Lipzen A."/>
            <person name="Lesage-Meessen L."/>
            <person name="Navarro D."/>
            <person name="Riley R."/>
            <person name="Grigoriev I.V."/>
            <person name="Zhou S."/>
            <person name="Raouche S."/>
            <person name="Rosso M.N."/>
        </authorList>
    </citation>
    <scope>NUCLEOTIDE SEQUENCE [LARGE SCALE GENOMIC DNA]</scope>
    <source>
        <strain evidence="2 3">BRFM 1820</strain>
    </source>
</reference>
<feature type="chain" id="PRO_5016978413" description="Secreted protein" evidence="1">
    <location>
        <begin position="38"/>
        <end position="178"/>
    </location>
</feature>
<accession>A0A371DKH6</accession>
<evidence type="ECO:0000313" key="3">
    <source>
        <dbReference type="Proteomes" id="UP000256964"/>
    </source>
</evidence>
<evidence type="ECO:0000313" key="2">
    <source>
        <dbReference type="EMBL" id="RDX53034.1"/>
    </source>
</evidence>
<proteinExistence type="predicted"/>
<evidence type="ECO:0008006" key="4">
    <source>
        <dbReference type="Google" id="ProtNLM"/>
    </source>
</evidence>
<sequence length="178" mass="19515">MEILLPCSCLLACALTPWTPSALDFIFALSCCQCTFAAQCLGRTAVLNHFSRICGSKSLGRSRTSLAQGPIHPLKSRSHSRPSILWIDLQVISRTARQVSLNSRPVALHLYPGRRRHPNHEDNGLLTLILACRAYCKEVVPWLRPLCALSLVATPLSGTSVEITLLSRCASTFYLLSG</sequence>
<organism evidence="2 3">
    <name type="scientific">Lentinus brumalis</name>
    <dbReference type="NCBI Taxonomy" id="2498619"/>
    <lineage>
        <taxon>Eukaryota</taxon>
        <taxon>Fungi</taxon>
        <taxon>Dikarya</taxon>
        <taxon>Basidiomycota</taxon>
        <taxon>Agaricomycotina</taxon>
        <taxon>Agaricomycetes</taxon>
        <taxon>Polyporales</taxon>
        <taxon>Polyporaceae</taxon>
        <taxon>Lentinus</taxon>
    </lineage>
</organism>
<dbReference type="Proteomes" id="UP000256964">
    <property type="component" value="Unassembled WGS sequence"/>
</dbReference>
<evidence type="ECO:0000256" key="1">
    <source>
        <dbReference type="SAM" id="SignalP"/>
    </source>
</evidence>
<name>A0A371DKH6_9APHY</name>
<dbReference type="AlphaFoldDB" id="A0A371DKH6"/>